<organism evidence="2 3">
    <name type="scientific">Brevibacillus formosus</name>
    <dbReference type="NCBI Taxonomy" id="54913"/>
    <lineage>
        <taxon>Bacteria</taxon>
        <taxon>Bacillati</taxon>
        <taxon>Bacillota</taxon>
        <taxon>Bacilli</taxon>
        <taxon>Bacillales</taxon>
        <taxon>Paenibacillaceae</taxon>
        <taxon>Brevibacillus</taxon>
    </lineage>
</organism>
<evidence type="ECO:0000313" key="2">
    <source>
        <dbReference type="EMBL" id="KLI00259.1"/>
    </source>
</evidence>
<dbReference type="EMBL" id="BJOL01000033">
    <property type="protein sequence ID" value="GED60716.1"/>
    <property type="molecule type" value="Genomic_DNA"/>
</dbReference>
<dbReference type="RefSeq" id="WP_047069441.1">
    <property type="nucleotide sequence ID" value="NZ_BJOL01000033.1"/>
</dbReference>
<dbReference type="Proteomes" id="UP000319498">
    <property type="component" value="Unassembled WGS sequence"/>
</dbReference>
<evidence type="ECO:0000313" key="3">
    <source>
        <dbReference type="Proteomes" id="UP000035218"/>
    </source>
</evidence>
<dbReference type="GeneID" id="87585248"/>
<dbReference type="AlphaFoldDB" id="A0A837KRA0"/>
<dbReference type="OrthoDB" id="1955431at2"/>
<evidence type="ECO:0000313" key="1">
    <source>
        <dbReference type="EMBL" id="GED60716.1"/>
    </source>
</evidence>
<protein>
    <submittedName>
        <fullName evidence="2">Uncharacterized protein</fullName>
    </submittedName>
</protein>
<dbReference type="Proteomes" id="UP000035218">
    <property type="component" value="Unassembled WGS sequence"/>
</dbReference>
<evidence type="ECO:0000313" key="4">
    <source>
        <dbReference type="Proteomes" id="UP000319498"/>
    </source>
</evidence>
<accession>A0A837KRA0</accession>
<reference evidence="2 3" key="1">
    <citation type="submission" date="2015-05" db="EMBL/GenBank/DDBJ databases">
        <title>Genome sequencing project for genomic taxonomy and phylogenomics of Bacillus-like bacteria.</title>
        <authorList>
            <person name="Liu B."/>
            <person name="Wang J."/>
            <person name="Zhu Y."/>
            <person name="Liu G."/>
            <person name="Chen Q."/>
            <person name="Chen Z."/>
            <person name="Lan J."/>
            <person name="Che J."/>
            <person name="Ge C."/>
            <person name="Shi H."/>
            <person name="Pan Z."/>
            <person name="Liu X."/>
        </authorList>
    </citation>
    <scope>NUCLEOTIDE SEQUENCE [LARGE SCALE GENOMIC DNA]</scope>
    <source>
        <strain evidence="2 3">DSM 9885</strain>
    </source>
</reference>
<dbReference type="EMBL" id="LDCN01000002">
    <property type="protein sequence ID" value="KLI00259.1"/>
    <property type="molecule type" value="Genomic_DNA"/>
</dbReference>
<keyword evidence="4" id="KW-1185">Reference proteome</keyword>
<proteinExistence type="predicted"/>
<gene>
    <name evidence="2" type="ORF">AA984_09175</name>
    <name evidence="1" type="ORF">BFO01nite_48480</name>
</gene>
<comment type="caution">
    <text evidence="2">The sequence shown here is derived from an EMBL/GenBank/DDBJ whole genome shotgun (WGS) entry which is preliminary data.</text>
</comment>
<reference evidence="1 4" key="2">
    <citation type="submission" date="2019-06" db="EMBL/GenBank/DDBJ databases">
        <title>Whole genome shotgun sequence of Brevibacillus formosus NBRC 15716.</title>
        <authorList>
            <person name="Hosoyama A."/>
            <person name="Uohara A."/>
            <person name="Ohji S."/>
            <person name="Ichikawa N."/>
        </authorList>
    </citation>
    <scope>NUCLEOTIDE SEQUENCE [LARGE SCALE GENOMIC DNA]</scope>
    <source>
        <strain evidence="1 4">NBRC 15716</strain>
    </source>
</reference>
<name>A0A837KRA0_9BACL</name>
<sequence>MSDYNQLVFDALPPKGSSREKAISELGANEAPELLHLASTERGKSKLAAQRALAKIDYEPAAAYWKKLLKSPQKCEKILNHTFSNTVSEVLADRLLAFLQTFLEKKPGSKISWEEHETLLAFLGMMPGKASEKMCEVYELAAEHIQKISSYTCDSEVLKLTYRDTSIFHISDTLDGVTLEQAFPMILVGSVLMNGDSRLQARACKLYEQYGGAWLSPVFASALLTKPASDVFEAFSPYYKDPVAQRFILNALGTVKFDTKQNRHTFMFGWGHMLRDDTYFSLTPLLFEDLDVRWIELLAADPEEKKPSGLIKTSYYVGKVTGEFDDVLGDLLPLHNEICCQKVQSYFLKRAILDDGIGATYVGILYRIGYEDVESILMKKWSQKENATSIWNVSSDLQSFTHWPAQRRAMLFEQVGQLVQEKKLKLSYWKPDTAEELKNELLKYQ</sequence>